<evidence type="ECO:0000259" key="1">
    <source>
        <dbReference type="Pfam" id="PF05239"/>
    </source>
</evidence>
<dbReference type="SUPFAM" id="SSF50346">
    <property type="entry name" value="PRC-barrel domain"/>
    <property type="match status" value="1"/>
</dbReference>
<dbReference type="Proteomes" id="UP000241167">
    <property type="component" value="Unassembled WGS sequence"/>
</dbReference>
<dbReference type="RefSeq" id="WP_106514739.1">
    <property type="nucleotide sequence ID" value="NZ_PXYI01000007.1"/>
</dbReference>
<dbReference type="OrthoDB" id="7274881at2"/>
<feature type="domain" description="PRC-barrel" evidence="1">
    <location>
        <begin position="27"/>
        <end position="104"/>
    </location>
</feature>
<dbReference type="PANTHER" id="PTHR36505:SF1">
    <property type="entry name" value="BLR1072 PROTEIN"/>
    <property type="match status" value="1"/>
</dbReference>
<sequence length="139" mass="15899">MGEHHVVEPLQERIDPRGQSIDYGHELISSRRVEGTPVFGRSGERLGQIHSVMIEKRHGSVPYAVLEFGGFMGVGTHVHPIPWQLLTYDVDHDGYVVDMTKDQLAKAPAMRLDDTDRPIDRDYQERVSSYWGTMPWWGL</sequence>
<dbReference type="Gene3D" id="2.30.30.240">
    <property type="entry name" value="PRC-barrel domain"/>
    <property type="match status" value="1"/>
</dbReference>
<gene>
    <name evidence="2" type="ORF">C7I55_19640</name>
</gene>
<keyword evidence="3" id="KW-1185">Reference proteome</keyword>
<reference evidence="2 3" key="1">
    <citation type="submission" date="2018-03" db="EMBL/GenBank/DDBJ databases">
        <title>The draft genome of Sphingosinicella sp. GL-C-18.</title>
        <authorList>
            <person name="Liu L."/>
            <person name="Li L."/>
            <person name="Liang L."/>
            <person name="Zhang X."/>
            <person name="Wang T."/>
        </authorList>
    </citation>
    <scope>NUCLEOTIDE SEQUENCE [LARGE SCALE GENOMIC DNA]</scope>
    <source>
        <strain evidence="2 3">GL-C-18</strain>
    </source>
</reference>
<dbReference type="Pfam" id="PF05239">
    <property type="entry name" value="PRC"/>
    <property type="match status" value="1"/>
</dbReference>
<accession>A0A2P7QIW9</accession>
<evidence type="ECO:0000313" key="2">
    <source>
        <dbReference type="EMBL" id="PSJ37925.1"/>
    </source>
</evidence>
<dbReference type="PANTHER" id="PTHR36505">
    <property type="entry name" value="BLR1072 PROTEIN"/>
    <property type="match status" value="1"/>
</dbReference>
<dbReference type="InterPro" id="IPR011033">
    <property type="entry name" value="PRC_barrel-like_sf"/>
</dbReference>
<protein>
    <submittedName>
        <fullName evidence="2">Photosystem reaction center protein H</fullName>
    </submittedName>
</protein>
<comment type="caution">
    <text evidence="2">The sequence shown here is derived from an EMBL/GenBank/DDBJ whole genome shotgun (WGS) entry which is preliminary data.</text>
</comment>
<evidence type="ECO:0000313" key="3">
    <source>
        <dbReference type="Proteomes" id="UP000241167"/>
    </source>
</evidence>
<proteinExistence type="predicted"/>
<name>A0A2P7QIW9_9SPHN</name>
<dbReference type="InterPro" id="IPR027275">
    <property type="entry name" value="PRC-brl_dom"/>
</dbReference>
<organism evidence="2 3">
    <name type="scientific">Allosphingosinicella deserti</name>
    <dbReference type="NCBI Taxonomy" id="2116704"/>
    <lineage>
        <taxon>Bacteria</taxon>
        <taxon>Pseudomonadati</taxon>
        <taxon>Pseudomonadota</taxon>
        <taxon>Alphaproteobacteria</taxon>
        <taxon>Sphingomonadales</taxon>
        <taxon>Sphingomonadaceae</taxon>
        <taxon>Allosphingosinicella</taxon>
    </lineage>
</organism>
<dbReference type="EMBL" id="PXYI01000007">
    <property type="protein sequence ID" value="PSJ37925.1"/>
    <property type="molecule type" value="Genomic_DNA"/>
</dbReference>
<dbReference type="AlphaFoldDB" id="A0A2P7QIW9"/>